<dbReference type="InterPro" id="IPR038765">
    <property type="entry name" value="Papain-like_cys_pep_sf"/>
</dbReference>
<dbReference type="GO" id="GO:0008234">
    <property type="term" value="F:cysteine-type peptidase activity"/>
    <property type="evidence" value="ECO:0007669"/>
    <property type="project" value="UniProtKB-KW"/>
</dbReference>
<protein>
    <submittedName>
        <fullName evidence="7">Sentrin-specific protease 8-like</fullName>
    </submittedName>
</protein>
<keyword evidence="6" id="KW-1185">Reference proteome</keyword>
<evidence type="ECO:0000256" key="4">
    <source>
        <dbReference type="ARBA" id="ARBA00022807"/>
    </source>
</evidence>
<dbReference type="InterPro" id="IPR044613">
    <property type="entry name" value="Nep1/2-like"/>
</dbReference>
<dbReference type="GO" id="GO:0006508">
    <property type="term" value="P:proteolysis"/>
    <property type="evidence" value="ECO:0007669"/>
    <property type="project" value="UniProtKB-KW"/>
</dbReference>
<dbReference type="GO" id="GO:0019784">
    <property type="term" value="F:deNEDDylase activity"/>
    <property type="evidence" value="ECO:0007669"/>
    <property type="project" value="InterPro"/>
</dbReference>
<dbReference type="AlphaFoldDB" id="A0AAJ6YUT2"/>
<dbReference type="Gene3D" id="3.40.395.10">
    <property type="entry name" value="Adenoviral Proteinase, Chain A"/>
    <property type="match status" value="1"/>
</dbReference>
<dbReference type="GeneID" id="105367724"/>
<dbReference type="PANTHER" id="PTHR46468:SF1">
    <property type="entry name" value="SENTRIN-SPECIFIC PROTEASE 8"/>
    <property type="match status" value="1"/>
</dbReference>
<dbReference type="SUPFAM" id="SSF54001">
    <property type="entry name" value="Cysteine proteinases"/>
    <property type="match status" value="1"/>
</dbReference>
<evidence type="ECO:0000313" key="6">
    <source>
        <dbReference type="Proteomes" id="UP000695007"/>
    </source>
</evidence>
<dbReference type="RefSeq" id="XP_011504795.1">
    <property type="nucleotide sequence ID" value="XM_011506493.1"/>
</dbReference>
<organism evidence="6 7">
    <name type="scientific">Ceratosolen solmsi marchali</name>
    <dbReference type="NCBI Taxonomy" id="326594"/>
    <lineage>
        <taxon>Eukaryota</taxon>
        <taxon>Metazoa</taxon>
        <taxon>Ecdysozoa</taxon>
        <taxon>Arthropoda</taxon>
        <taxon>Hexapoda</taxon>
        <taxon>Insecta</taxon>
        <taxon>Pterygota</taxon>
        <taxon>Neoptera</taxon>
        <taxon>Endopterygota</taxon>
        <taxon>Hymenoptera</taxon>
        <taxon>Apocrita</taxon>
        <taxon>Proctotrupomorpha</taxon>
        <taxon>Chalcidoidea</taxon>
        <taxon>Agaonidae</taxon>
        <taxon>Agaoninae</taxon>
        <taxon>Ceratosolen</taxon>
    </lineage>
</organism>
<sequence length="218" mass="25315">MALQDNVDDVFLSYNNSLIRQGDVNLLRGPYWLNDTIIGFYFEFLEDKYEALMPEALFVCPELTQLLKVTASNEYSALLDPIKAKEKNWIFFPLNDCSSLERPGGTHWSLLVFSKVEKSCFHYDSSRGLNTSIAKDLSKKIMHYLLGNSDGNFIEIDCPQQDNSYDCGLFVLYFADNIPIHIQKKLKISFDFEFIQEEISYFRTVLLILVQKLKYQQL</sequence>
<gene>
    <name evidence="7" type="primary">LOC105367724</name>
</gene>
<dbReference type="Proteomes" id="UP000695007">
    <property type="component" value="Unplaced"/>
</dbReference>
<keyword evidence="3" id="KW-0378">Hydrolase</keyword>
<dbReference type="PANTHER" id="PTHR46468">
    <property type="entry name" value="SENTRIN-SPECIFIC PROTEASE 8"/>
    <property type="match status" value="1"/>
</dbReference>
<evidence type="ECO:0000256" key="2">
    <source>
        <dbReference type="ARBA" id="ARBA00022670"/>
    </source>
</evidence>
<dbReference type="GO" id="GO:0000338">
    <property type="term" value="P:protein deneddylation"/>
    <property type="evidence" value="ECO:0007669"/>
    <property type="project" value="TreeGrafter"/>
</dbReference>
<dbReference type="InterPro" id="IPR003653">
    <property type="entry name" value="Peptidase_C48_C"/>
</dbReference>
<keyword evidence="2" id="KW-0645">Protease</keyword>
<dbReference type="PROSITE" id="PS50600">
    <property type="entry name" value="ULP_PROTEASE"/>
    <property type="match status" value="1"/>
</dbReference>
<reference evidence="7" key="1">
    <citation type="submission" date="2025-08" db="UniProtKB">
        <authorList>
            <consortium name="RefSeq"/>
        </authorList>
    </citation>
    <scope>IDENTIFICATION</scope>
</reference>
<comment type="similarity">
    <text evidence="1">Belongs to the peptidase C48 family.</text>
</comment>
<feature type="domain" description="Ubiquitin-like protease family profile" evidence="5">
    <location>
        <begin position="17"/>
        <end position="178"/>
    </location>
</feature>
<evidence type="ECO:0000256" key="3">
    <source>
        <dbReference type="ARBA" id="ARBA00022801"/>
    </source>
</evidence>
<keyword evidence="4" id="KW-0788">Thiol protease</keyword>
<proteinExistence type="inferred from homology"/>
<evidence type="ECO:0000259" key="5">
    <source>
        <dbReference type="PROSITE" id="PS50600"/>
    </source>
</evidence>
<evidence type="ECO:0000256" key="1">
    <source>
        <dbReference type="ARBA" id="ARBA00005234"/>
    </source>
</evidence>
<dbReference type="Pfam" id="PF02902">
    <property type="entry name" value="Peptidase_C48"/>
    <property type="match status" value="1"/>
</dbReference>
<dbReference type="KEGG" id="csol:105367724"/>
<evidence type="ECO:0000313" key="7">
    <source>
        <dbReference type="RefSeq" id="XP_011504795.1"/>
    </source>
</evidence>
<name>A0AAJ6YUT2_9HYME</name>
<accession>A0AAJ6YUT2</accession>